<evidence type="ECO:0000256" key="1">
    <source>
        <dbReference type="PIRSR" id="PIRSR605502-1"/>
    </source>
</evidence>
<reference evidence="2 3" key="1">
    <citation type="journal article" date="2019" name="Int. J. Syst. Evol. Microbiol.">
        <title>The Global Catalogue of Microorganisms (GCM) 10K type strain sequencing project: providing services to taxonomists for standard genome sequencing and annotation.</title>
        <authorList>
            <consortium name="The Broad Institute Genomics Platform"/>
            <consortium name="The Broad Institute Genome Sequencing Center for Infectious Disease"/>
            <person name="Wu L."/>
            <person name="Ma J."/>
        </authorList>
    </citation>
    <scope>NUCLEOTIDE SEQUENCE [LARGE SCALE GENOMIC DNA]</scope>
    <source>
        <strain evidence="2 3">DT31</strain>
    </source>
</reference>
<evidence type="ECO:0000313" key="2">
    <source>
        <dbReference type="EMBL" id="MFC7068887.1"/>
    </source>
</evidence>
<accession>A0ABD5W6W8</accession>
<feature type="binding site" evidence="1">
    <location>
        <position position="227"/>
    </location>
    <ligand>
        <name>Mg(2+)</name>
        <dbReference type="ChEBI" id="CHEBI:18420"/>
        <label>1</label>
    </ligand>
</feature>
<dbReference type="RefSeq" id="WP_390210037.1">
    <property type="nucleotide sequence ID" value="NZ_JBHTAH010000003.1"/>
</dbReference>
<dbReference type="InterPro" id="IPR005502">
    <property type="entry name" value="Ribosyl_crysJ1"/>
</dbReference>
<sequence length="277" mass="26854">MSDGVAPDDDTDRTERARGALVGLACGDALGRPVAGDSAAAVRDRYGRVTDLLGADGRRAGTTTDRTGAAVATARDLTGESPERPLDGAATVAGPAAGAGLTAAVPVGLVDATAAERADAAAGRAAAGDGDTDAATVEAAAALAGVVGERLDGATTDAALATARTVALDRGAPVPQVPTLAVVGDRAAVTLAAAGSAVALLETALHEATTADGVDGAAVSAVSRGGDASTLGAVAGAVAGAREGEAAVPARWRNELSDRVPELRRLADLLVGVSLRE</sequence>
<dbReference type="Gene3D" id="1.10.4080.10">
    <property type="entry name" value="ADP-ribosylation/Crystallin J1"/>
    <property type="match status" value="2"/>
</dbReference>
<keyword evidence="3" id="KW-1185">Reference proteome</keyword>
<keyword evidence="1" id="KW-0479">Metal-binding</keyword>
<proteinExistence type="predicted"/>
<keyword evidence="1" id="KW-0460">Magnesium</keyword>
<dbReference type="Proteomes" id="UP001596461">
    <property type="component" value="Unassembled WGS sequence"/>
</dbReference>
<comment type="cofactor">
    <cofactor evidence="1">
        <name>Mg(2+)</name>
        <dbReference type="ChEBI" id="CHEBI:18420"/>
    </cofactor>
    <text evidence="1">Binds 2 magnesium ions per subunit.</text>
</comment>
<feature type="binding site" evidence="1">
    <location>
        <position position="230"/>
    </location>
    <ligand>
        <name>Mg(2+)</name>
        <dbReference type="ChEBI" id="CHEBI:18420"/>
        <label>1</label>
    </ligand>
</feature>
<dbReference type="Pfam" id="PF03747">
    <property type="entry name" value="ADP_ribosyl_GH"/>
    <property type="match status" value="1"/>
</dbReference>
<dbReference type="AlphaFoldDB" id="A0ABD5W6W8"/>
<name>A0ABD5W6W8_9EURY</name>
<dbReference type="InterPro" id="IPR036705">
    <property type="entry name" value="Ribosyl_crysJ1_sf"/>
</dbReference>
<dbReference type="EMBL" id="JBHTAH010000003">
    <property type="protein sequence ID" value="MFC7068887.1"/>
    <property type="molecule type" value="Genomic_DNA"/>
</dbReference>
<dbReference type="SUPFAM" id="SSF101478">
    <property type="entry name" value="ADP-ribosylglycohydrolase"/>
    <property type="match status" value="1"/>
</dbReference>
<dbReference type="PANTHER" id="PTHR16222:SF12">
    <property type="entry name" value="ADP-RIBOSYLGLYCOHYDROLASE-RELATED"/>
    <property type="match status" value="1"/>
</dbReference>
<gene>
    <name evidence="2" type="ORF">ACFQL9_04460</name>
</gene>
<dbReference type="PANTHER" id="PTHR16222">
    <property type="entry name" value="ADP-RIBOSYLGLYCOHYDROLASE"/>
    <property type="match status" value="1"/>
</dbReference>
<organism evidence="2 3">
    <name type="scientific">Halobaculum lipolyticum</name>
    <dbReference type="NCBI Taxonomy" id="3032001"/>
    <lineage>
        <taxon>Archaea</taxon>
        <taxon>Methanobacteriati</taxon>
        <taxon>Methanobacteriota</taxon>
        <taxon>Stenosarchaea group</taxon>
        <taxon>Halobacteria</taxon>
        <taxon>Halobacteriales</taxon>
        <taxon>Haloferacaceae</taxon>
        <taxon>Halobaculum</taxon>
    </lineage>
</organism>
<dbReference type="InterPro" id="IPR050792">
    <property type="entry name" value="ADP-ribosylglycohydrolase"/>
</dbReference>
<protein>
    <submittedName>
        <fullName evidence="2">ADP-ribosylglycohydrolase family protein</fullName>
    </submittedName>
</protein>
<evidence type="ECO:0000313" key="3">
    <source>
        <dbReference type="Proteomes" id="UP001596461"/>
    </source>
</evidence>
<comment type="caution">
    <text evidence="2">The sequence shown here is derived from an EMBL/GenBank/DDBJ whole genome shotgun (WGS) entry which is preliminary data.</text>
</comment>